<protein>
    <submittedName>
        <fullName evidence="1">Uncharacterized protein</fullName>
    </submittedName>
</protein>
<dbReference type="EMBL" id="JBFOLK010000001">
    <property type="protein sequence ID" value="KAL2540694.1"/>
    <property type="molecule type" value="Genomic_DNA"/>
</dbReference>
<dbReference type="Pfam" id="PF11107">
    <property type="entry name" value="FANCF"/>
    <property type="match status" value="1"/>
</dbReference>
<evidence type="ECO:0000313" key="1">
    <source>
        <dbReference type="EMBL" id="KAL2540694.1"/>
    </source>
</evidence>
<gene>
    <name evidence="1" type="ORF">Adt_01672</name>
</gene>
<proteinExistence type="predicted"/>
<dbReference type="InterPro" id="IPR035428">
    <property type="entry name" value="FANCF"/>
</dbReference>
<keyword evidence="2" id="KW-1185">Reference proteome</keyword>
<dbReference type="AlphaFoldDB" id="A0ABD1VTJ4"/>
<reference evidence="2" key="1">
    <citation type="submission" date="2024-07" db="EMBL/GenBank/DDBJ databases">
        <title>Two chromosome-level genome assemblies of Korean endemic species Abeliophyllum distichum and Forsythia ovata (Oleaceae).</title>
        <authorList>
            <person name="Jang H."/>
        </authorList>
    </citation>
    <scope>NUCLEOTIDE SEQUENCE [LARGE SCALE GENOMIC DNA]</scope>
</reference>
<dbReference type="Proteomes" id="UP001604336">
    <property type="component" value="Unassembled WGS sequence"/>
</dbReference>
<name>A0ABD1VTJ4_9LAMI</name>
<evidence type="ECO:0000313" key="2">
    <source>
        <dbReference type="Proteomes" id="UP001604336"/>
    </source>
</evidence>
<sequence length="468" mass="53016">MGWSYPDISLEDLMKLVKAFVDVLILASGYQSTGRHAHWDSHNIKKAFQWAILLQNVFKGLTRLDDHEDSIKEVDAALSELKSSQHFPQGLAHLSSATLSRAMDLILKRLIHTLPLRESNLRAIITAVIEMDFDELQRIDNNCLHVYLERLTRDASINSNLSRPNFLLDDLTFSSPEAAPSGKHENWIDGGFSRCALQEFETRQHAVSSISAVQTGLDILLKTIGQSLCNEPGSIPYGERMHHQTSLITEEPPVESVVWNHWRSRNLSYMLDRRTMRLVSGASLIFSDPKGQWVQILERLNVSAENDDNLFETIELLLLGCITDKWSSLIDHLMSSSCESLTMSKLYHDVHNLSLGRSHELCCNVGLMNSKEKSVLDYLEVFLSSQLNQLWKLSPIVAAVALPCWSQLFKSYLSKLQSQFRGDSSTIRCCSCSTDGKEHRECEVAERIWCIYIIHVGRSHRTCSTNSI</sequence>
<accession>A0ABD1VTJ4</accession>
<dbReference type="PANTHER" id="PTHR14449">
    <property type="entry name" value="FANCONI ANEMIA GROUP F PROTEIN FANCF"/>
    <property type="match status" value="1"/>
</dbReference>
<comment type="caution">
    <text evidence="1">The sequence shown here is derived from an EMBL/GenBank/DDBJ whole genome shotgun (WGS) entry which is preliminary data.</text>
</comment>
<organism evidence="1 2">
    <name type="scientific">Abeliophyllum distichum</name>
    <dbReference type="NCBI Taxonomy" id="126358"/>
    <lineage>
        <taxon>Eukaryota</taxon>
        <taxon>Viridiplantae</taxon>
        <taxon>Streptophyta</taxon>
        <taxon>Embryophyta</taxon>
        <taxon>Tracheophyta</taxon>
        <taxon>Spermatophyta</taxon>
        <taxon>Magnoliopsida</taxon>
        <taxon>eudicotyledons</taxon>
        <taxon>Gunneridae</taxon>
        <taxon>Pentapetalae</taxon>
        <taxon>asterids</taxon>
        <taxon>lamiids</taxon>
        <taxon>Lamiales</taxon>
        <taxon>Oleaceae</taxon>
        <taxon>Forsythieae</taxon>
        <taxon>Abeliophyllum</taxon>
    </lineage>
</organism>
<dbReference type="PANTHER" id="PTHR14449:SF2">
    <property type="entry name" value="FANCONI ANEMIA GROUP F PROTEIN"/>
    <property type="match status" value="1"/>
</dbReference>